<reference evidence="2 3" key="1">
    <citation type="submission" date="2024-09" db="EMBL/GenBank/DDBJ databases">
        <title>Rethinking Asexuality: The Enigmatic Case of Functional Sexual Genes in Lepraria (Stereocaulaceae).</title>
        <authorList>
            <person name="Doellman M."/>
            <person name="Sun Y."/>
            <person name="Barcenas-Pena A."/>
            <person name="Lumbsch H.T."/>
            <person name="Grewe F."/>
        </authorList>
    </citation>
    <scope>NUCLEOTIDE SEQUENCE [LARGE SCALE GENOMIC DNA]</scope>
    <source>
        <strain evidence="2 3">Grewe 0041</strain>
    </source>
</reference>
<evidence type="ECO:0000256" key="1">
    <source>
        <dbReference type="SAM" id="MobiDB-lite"/>
    </source>
</evidence>
<comment type="caution">
    <text evidence="2">The sequence shown here is derived from an EMBL/GenBank/DDBJ whole genome shotgun (WGS) entry which is preliminary data.</text>
</comment>
<protein>
    <recommendedName>
        <fullName evidence="4">Neurotrophin-3</fullName>
    </recommendedName>
</protein>
<sequence>MRAAPILQGMLSVQTAECNTGRIQDLEEMMPTSGTPSGYHDPSTSPNVLHDPRKTKLSNAFDQIWQQDRGSSKDWENDREDEIHLFRRVDIRSQKGSGVESKNKSSFLIVHSSALNSVNLVPDML</sequence>
<accession>A0ABR4BN47</accession>
<proteinExistence type="predicted"/>
<dbReference type="Proteomes" id="UP001590951">
    <property type="component" value="Unassembled WGS sequence"/>
</dbReference>
<evidence type="ECO:0000313" key="3">
    <source>
        <dbReference type="Proteomes" id="UP001590951"/>
    </source>
</evidence>
<feature type="compositionally biased region" description="Polar residues" evidence="1">
    <location>
        <begin position="32"/>
        <end position="47"/>
    </location>
</feature>
<dbReference type="EMBL" id="JBHFEH010000003">
    <property type="protein sequence ID" value="KAL2058189.1"/>
    <property type="molecule type" value="Genomic_DNA"/>
</dbReference>
<evidence type="ECO:0008006" key="4">
    <source>
        <dbReference type="Google" id="ProtNLM"/>
    </source>
</evidence>
<organism evidence="2 3">
    <name type="scientific">Lepraria finkii</name>
    <dbReference type="NCBI Taxonomy" id="1340010"/>
    <lineage>
        <taxon>Eukaryota</taxon>
        <taxon>Fungi</taxon>
        <taxon>Dikarya</taxon>
        <taxon>Ascomycota</taxon>
        <taxon>Pezizomycotina</taxon>
        <taxon>Lecanoromycetes</taxon>
        <taxon>OSLEUM clade</taxon>
        <taxon>Lecanoromycetidae</taxon>
        <taxon>Lecanorales</taxon>
        <taxon>Lecanorineae</taxon>
        <taxon>Stereocaulaceae</taxon>
        <taxon>Lepraria</taxon>
    </lineage>
</organism>
<feature type="region of interest" description="Disordered" evidence="1">
    <location>
        <begin position="28"/>
        <end position="48"/>
    </location>
</feature>
<keyword evidence="3" id="KW-1185">Reference proteome</keyword>
<name>A0ABR4BN47_9LECA</name>
<evidence type="ECO:0000313" key="2">
    <source>
        <dbReference type="EMBL" id="KAL2058189.1"/>
    </source>
</evidence>
<gene>
    <name evidence="2" type="ORF">ABVK25_001807</name>
</gene>